<reference evidence="1 2" key="1">
    <citation type="submission" date="2017-08" db="EMBL/GenBank/DDBJ databases">
        <title>Substantial Increase in Enzyme Production by Combined Drug-Resistance Mutations in Paenibacillus agaridevorans.</title>
        <authorList>
            <person name="Tanaka Y."/>
            <person name="Funane K."/>
            <person name="Hosaka T."/>
            <person name="Shiwa Y."/>
            <person name="Fujita N."/>
            <person name="Miyazaki T."/>
            <person name="Yoshikawa H."/>
            <person name="Murakami K."/>
            <person name="Kasahara K."/>
            <person name="Inaoka T."/>
            <person name="Hiraga Y."/>
            <person name="Ochi K."/>
        </authorList>
    </citation>
    <scope>NUCLEOTIDE SEQUENCE [LARGE SCALE GENOMIC DNA]</scope>
    <source>
        <strain evidence="1 2">T-3040</strain>
    </source>
</reference>
<keyword evidence="2" id="KW-1185">Reference proteome</keyword>
<comment type="caution">
    <text evidence="1">The sequence shown here is derived from an EMBL/GenBank/DDBJ whole genome shotgun (WGS) entry which is preliminary data.</text>
</comment>
<dbReference type="EMBL" id="BDQX01000171">
    <property type="protein sequence ID" value="GBG08642.1"/>
    <property type="molecule type" value="Genomic_DNA"/>
</dbReference>
<protein>
    <submittedName>
        <fullName evidence="1">Uncharacterized protein</fullName>
    </submittedName>
</protein>
<evidence type="ECO:0000313" key="1">
    <source>
        <dbReference type="EMBL" id="GBG08642.1"/>
    </source>
</evidence>
<evidence type="ECO:0000313" key="2">
    <source>
        <dbReference type="Proteomes" id="UP000245202"/>
    </source>
</evidence>
<gene>
    <name evidence="1" type="ORF">PAT3040_03230</name>
</gene>
<organism evidence="1 2">
    <name type="scientific">Paenibacillus agaridevorans</name>
    <dbReference type="NCBI Taxonomy" id="171404"/>
    <lineage>
        <taxon>Bacteria</taxon>
        <taxon>Bacillati</taxon>
        <taxon>Bacillota</taxon>
        <taxon>Bacilli</taxon>
        <taxon>Bacillales</taxon>
        <taxon>Paenibacillaceae</taxon>
        <taxon>Paenibacillus</taxon>
    </lineage>
</organism>
<name>A0A2R5EPN8_9BACL</name>
<dbReference type="RefSeq" id="WP_108993558.1">
    <property type="nucleotide sequence ID" value="NZ_BDQX01000171.1"/>
</dbReference>
<sequence>MQALIAAYNLSLDPLEQFTQAINSSWNKPFAYRLQDDGVWTLVDQPDNLVLKEKVVMHVRGPFATLQPLVLRLSNRAM</sequence>
<accession>A0A2R5EPN8</accession>
<dbReference type="AlphaFoldDB" id="A0A2R5EPN8"/>
<proteinExistence type="predicted"/>
<dbReference type="Proteomes" id="UP000245202">
    <property type="component" value="Unassembled WGS sequence"/>
</dbReference>